<evidence type="ECO:0000259" key="2">
    <source>
        <dbReference type="Pfam" id="PF01370"/>
    </source>
</evidence>
<dbReference type="Proteomes" id="UP000192360">
    <property type="component" value="Unassembled WGS sequence"/>
</dbReference>
<dbReference type="InterPro" id="IPR036291">
    <property type="entry name" value="NAD(P)-bd_dom_sf"/>
</dbReference>
<dbReference type="OrthoDB" id="9801773at2"/>
<evidence type="ECO:0000313" key="4">
    <source>
        <dbReference type="EMBL" id="SMC61359.1"/>
    </source>
</evidence>
<dbReference type="SUPFAM" id="SSF51735">
    <property type="entry name" value="NAD(P)-binding Rossmann-fold domains"/>
    <property type="match status" value="1"/>
</dbReference>
<name>A0A1W2AKV4_9FLAO</name>
<accession>A0A1W2AKV4</accession>
<dbReference type="Pfam" id="PF01370">
    <property type="entry name" value="Epimerase"/>
    <property type="match status" value="1"/>
</dbReference>
<feature type="domain" description="DUF1731" evidence="3">
    <location>
        <begin position="254"/>
        <end position="300"/>
    </location>
</feature>
<dbReference type="Pfam" id="PF08338">
    <property type="entry name" value="DUF1731"/>
    <property type="match status" value="1"/>
</dbReference>
<reference evidence="4 5" key="1">
    <citation type="submission" date="2017-04" db="EMBL/GenBank/DDBJ databases">
        <authorList>
            <person name="Afonso C.L."/>
            <person name="Miller P.J."/>
            <person name="Scott M.A."/>
            <person name="Spackman E."/>
            <person name="Goraichik I."/>
            <person name="Dimitrov K.M."/>
            <person name="Suarez D.L."/>
            <person name="Swayne D.E."/>
        </authorList>
    </citation>
    <scope>NUCLEOTIDE SEQUENCE [LARGE SCALE GENOMIC DNA]</scope>
    <source>
        <strain evidence="4 5">DSM 21164</strain>
    </source>
</reference>
<dbReference type="InterPro" id="IPR013549">
    <property type="entry name" value="DUF1731"/>
</dbReference>
<evidence type="ECO:0008006" key="6">
    <source>
        <dbReference type="Google" id="ProtNLM"/>
    </source>
</evidence>
<dbReference type="PANTHER" id="PTHR11092">
    <property type="entry name" value="SUGAR NUCLEOTIDE EPIMERASE RELATED"/>
    <property type="match status" value="1"/>
</dbReference>
<gene>
    <name evidence="4" type="ORF">SAMN05660703_2020</name>
</gene>
<dbReference type="PANTHER" id="PTHR11092:SF0">
    <property type="entry name" value="EPIMERASE FAMILY PROTEIN SDR39U1"/>
    <property type="match status" value="1"/>
</dbReference>
<dbReference type="AlphaFoldDB" id="A0A1W2AKV4"/>
<dbReference type="STRING" id="504486.SAMN05660703_2020"/>
<sequence length="303" mass="33634">MKILVTGATGLVGKAIVAECHNNAIKVHYLTTSKNKIVSNENYKGFYWNPEALEIDLKCFDGVEAIINLAGSSISKRWTNSYKKEILNSRINALKTLHKGLNAIETNKIRSFVSASAIGIYPNSFNKLYHEDDEFPLDGFLSEVVNAWEKEVDTFVAFNVNIVKIRIGLVLSSNGGALPEMARPIKLFVGSAFGTGEQWQSWIHVKDLARLFLFVIKNELAGIYNGVASNPVTNKKLVAQIGTVLNRPIFFPKVPEFVLKTILGEMSALLLSSQRVSNKKIIEEGFTFKFENVSAALASIYKK</sequence>
<feature type="domain" description="NAD-dependent epimerase/dehydratase" evidence="2">
    <location>
        <begin position="3"/>
        <end position="224"/>
    </location>
</feature>
<organism evidence="4 5">
    <name type="scientific">Cellulophaga tyrosinoxydans</name>
    <dbReference type="NCBI Taxonomy" id="504486"/>
    <lineage>
        <taxon>Bacteria</taxon>
        <taxon>Pseudomonadati</taxon>
        <taxon>Bacteroidota</taxon>
        <taxon>Flavobacteriia</taxon>
        <taxon>Flavobacteriales</taxon>
        <taxon>Flavobacteriaceae</taxon>
        <taxon>Cellulophaga</taxon>
    </lineage>
</organism>
<dbReference type="Gene3D" id="3.40.50.720">
    <property type="entry name" value="NAD(P)-binding Rossmann-like Domain"/>
    <property type="match status" value="1"/>
</dbReference>
<evidence type="ECO:0000313" key="5">
    <source>
        <dbReference type="Proteomes" id="UP000192360"/>
    </source>
</evidence>
<keyword evidence="5" id="KW-1185">Reference proteome</keyword>
<dbReference type="EMBL" id="FWXO01000003">
    <property type="protein sequence ID" value="SMC61359.1"/>
    <property type="molecule type" value="Genomic_DNA"/>
</dbReference>
<dbReference type="InterPro" id="IPR010099">
    <property type="entry name" value="SDR39U1"/>
</dbReference>
<comment type="similarity">
    <text evidence="1">Belongs to the NAD(P)-dependent epimerase/dehydratase family. SDR39U1 subfamily.</text>
</comment>
<dbReference type="RefSeq" id="WP_084061366.1">
    <property type="nucleotide sequence ID" value="NZ_FWXO01000003.1"/>
</dbReference>
<dbReference type="NCBIfam" id="TIGR01777">
    <property type="entry name" value="yfcH"/>
    <property type="match status" value="1"/>
</dbReference>
<evidence type="ECO:0000259" key="3">
    <source>
        <dbReference type="Pfam" id="PF08338"/>
    </source>
</evidence>
<protein>
    <recommendedName>
        <fullName evidence="6">TIGR01777 family protein</fullName>
    </recommendedName>
</protein>
<dbReference type="InterPro" id="IPR001509">
    <property type="entry name" value="Epimerase_deHydtase"/>
</dbReference>
<evidence type="ECO:0000256" key="1">
    <source>
        <dbReference type="ARBA" id="ARBA00009353"/>
    </source>
</evidence>
<proteinExistence type="inferred from homology"/>